<accession>A0A0D0E2M9</accession>
<evidence type="ECO:0000313" key="2">
    <source>
        <dbReference type="Proteomes" id="UP000054538"/>
    </source>
</evidence>
<dbReference type="EMBL" id="KN824898">
    <property type="protein sequence ID" value="KIK98296.1"/>
    <property type="molecule type" value="Genomic_DNA"/>
</dbReference>
<sequence>MNYIGLPTELRYRQVLPRSLISSPSSLHFLLSPAPLSQWLRTGPNDTTSSLRVIPNQMLALPKSSWGLLV</sequence>
<reference evidence="1 2" key="1">
    <citation type="submission" date="2014-04" db="EMBL/GenBank/DDBJ databases">
        <authorList>
            <consortium name="DOE Joint Genome Institute"/>
            <person name="Kuo A."/>
            <person name="Kohler A."/>
            <person name="Jargeat P."/>
            <person name="Nagy L.G."/>
            <person name="Floudas D."/>
            <person name="Copeland A."/>
            <person name="Barry K.W."/>
            <person name="Cichocki N."/>
            <person name="Veneault-Fourrey C."/>
            <person name="LaButti K."/>
            <person name="Lindquist E.A."/>
            <person name="Lipzen A."/>
            <person name="Lundell T."/>
            <person name="Morin E."/>
            <person name="Murat C."/>
            <person name="Sun H."/>
            <person name="Tunlid A."/>
            <person name="Henrissat B."/>
            <person name="Grigoriev I.V."/>
            <person name="Hibbett D.S."/>
            <person name="Martin F."/>
            <person name="Nordberg H.P."/>
            <person name="Cantor M.N."/>
            <person name="Hua S.X."/>
        </authorList>
    </citation>
    <scope>NUCLEOTIDE SEQUENCE [LARGE SCALE GENOMIC DNA]</scope>
    <source>
        <strain evidence="1 2">Ve08.2h10</strain>
    </source>
</reference>
<dbReference type="InParanoid" id="A0A0D0E2M9"/>
<evidence type="ECO:0000313" key="1">
    <source>
        <dbReference type="EMBL" id="KIK98296.1"/>
    </source>
</evidence>
<gene>
    <name evidence="1" type="ORF">PAXRUDRAFT_823993</name>
</gene>
<protein>
    <submittedName>
        <fullName evidence="1">Uncharacterized protein</fullName>
    </submittedName>
</protein>
<dbReference type="AlphaFoldDB" id="A0A0D0E2M9"/>
<name>A0A0D0E2M9_9AGAM</name>
<reference evidence="2" key="2">
    <citation type="submission" date="2015-01" db="EMBL/GenBank/DDBJ databases">
        <title>Evolutionary Origins and Diversification of the Mycorrhizal Mutualists.</title>
        <authorList>
            <consortium name="DOE Joint Genome Institute"/>
            <consortium name="Mycorrhizal Genomics Consortium"/>
            <person name="Kohler A."/>
            <person name="Kuo A."/>
            <person name="Nagy L.G."/>
            <person name="Floudas D."/>
            <person name="Copeland A."/>
            <person name="Barry K.W."/>
            <person name="Cichocki N."/>
            <person name="Veneault-Fourrey C."/>
            <person name="LaButti K."/>
            <person name="Lindquist E.A."/>
            <person name="Lipzen A."/>
            <person name="Lundell T."/>
            <person name="Morin E."/>
            <person name="Murat C."/>
            <person name="Riley R."/>
            <person name="Ohm R."/>
            <person name="Sun H."/>
            <person name="Tunlid A."/>
            <person name="Henrissat B."/>
            <person name="Grigoriev I.V."/>
            <person name="Hibbett D.S."/>
            <person name="Martin F."/>
        </authorList>
    </citation>
    <scope>NUCLEOTIDE SEQUENCE [LARGE SCALE GENOMIC DNA]</scope>
    <source>
        <strain evidence="2">Ve08.2h10</strain>
    </source>
</reference>
<dbReference type="HOGENOM" id="CLU_2758564_0_0_1"/>
<proteinExistence type="predicted"/>
<organism evidence="1 2">
    <name type="scientific">Paxillus rubicundulus Ve08.2h10</name>
    <dbReference type="NCBI Taxonomy" id="930991"/>
    <lineage>
        <taxon>Eukaryota</taxon>
        <taxon>Fungi</taxon>
        <taxon>Dikarya</taxon>
        <taxon>Basidiomycota</taxon>
        <taxon>Agaricomycotina</taxon>
        <taxon>Agaricomycetes</taxon>
        <taxon>Agaricomycetidae</taxon>
        <taxon>Boletales</taxon>
        <taxon>Paxilineae</taxon>
        <taxon>Paxillaceae</taxon>
        <taxon>Paxillus</taxon>
    </lineage>
</organism>
<dbReference type="Proteomes" id="UP000054538">
    <property type="component" value="Unassembled WGS sequence"/>
</dbReference>
<keyword evidence="2" id="KW-1185">Reference proteome</keyword>